<evidence type="ECO:0000259" key="6">
    <source>
        <dbReference type="Pfam" id="PF00425"/>
    </source>
</evidence>
<dbReference type="GO" id="GO:0008153">
    <property type="term" value="P:4-aminobenzoate biosynthetic process"/>
    <property type="evidence" value="ECO:0007669"/>
    <property type="project" value="TreeGrafter"/>
</dbReference>
<dbReference type="SUPFAM" id="SSF56322">
    <property type="entry name" value="ADC synthase"/>
    <property type="match status" value="1"/>
</dbReference>
<evidence type="ECO:0000259" key="5">
    <source>
        <dbReference type="Pfam" id="PF00117"/>
    </source>
</evidence>
<keyword evidence="7" id="KW-0032">Aminotransferase</keyword>
<evidence type="ECO:0000256" key="4">
    <source>
        <dbReference type="ARBA" id="ARBA00022962"/>
    </source>
</evidence>
<dbReference type="KEGG" id="cok:COCCU_10380"/>
<dbReference type="GO" id="GO:0000162">
    <property type="term" value="P:L-tryptophan biosynthetic process"/>
    <property type="evidence" value="ECO:0007669"/>
    <property type="project" value="TreeGrafter"/>
</dbReference>
<evidence type="ECO:0000313" key="7">
    <source>
        <dbReference type="EMBL" id="QGU07995.1"/>
    </source>
</evidence>
<dbReference type="Proteomes" id="UP000424462">
    <property type="component" value="Chromosome"/>
</dbReference>
<dbReference type="PRINTS" id="PR00099">
    <property type="entry name" value="CPSGATASE"/>
</dbReference>
<sequence>MNSDSRIPPSLLLIDNHDSFTGILAHLIQAATGTAPGVLLHDDPRLTPALIAAQDCVVISPGPGNPHNPDDLRGSALALAQDRVPVLGVCLGMQAIAVAAGARVSRAAFPMHGRSSRIDGFAGLPGPLEVTRYHSLAVDPASVGENLKVTSRAEDGTIMALSRLDAPQVGVQFHPESVGTVGGELMIRALLRELGVNLPPRVRWHSQLLSQVSLSAVAAVLDPLARSLVWLDSSDAVHPTGRSSFLAADLGSGESGIIAASLLEERLAQLPQVEVTGGGPYRPGVFWSLDYEAETAMYLCPDVLVQETREGTWLYTREGVRLPALADLAEPVPAAAPVTVGIPRADHSLSGYLAAVEACQQHIRAGESYELCLTTTVRTRLAEEPEPLGLYLRLRKLAPAPMASFWRVDGVALLSASPERFMSVDGQGMVSASPIKGTRPRGVDKRQDEGVRAELQASVKDRAENQMIVDLMRHDIAAWCEPGSVQVPELCAVHSFATGHQMISTVTGRLHPGVPVHQVIHAAFPPGSMTGAPKERTMALLETLEPGTRGWYSGVAGHLSADGVVDTAVLIRTAVVSGKELSYGAGGAVTMLSDPAEEAAEVQVKLLPLRRLLGIADNADDWLEDWT</sequence>
<dbReference type="PANTHER" id="PTHR11236">
    <property type="entry name" value="AMINOBENZOATE/ANTHRANILATE SYNTHASE"/>
    <property type="match status" value="1"/>
</dbReference>
<dbReference type="PRINTS" id="PR00097">
    <property type="entry name" value="ANTSNTHASEII"/>
</dbReference>
<dbReference type="PROSITE" id="PS51273">
    <property type="entry name" value="GATASE_TYPE_1"/>
    <property type="match status" value="1"/>
</dbReference>
<dbReference type="EMBL" id="CP046455">
    <property type="protein sequence ID" value="QGU07995.1"/>
    <property type="molecule type" value="Genomic_DNA"/>
</dbReference>
<dbReference type="Gene3D" id="3.40.50.880">
    <property type="match status" value="1"/>
</dbReference>
<feature type="domain" description="Chorismate-utilising enzyme C-terminal" evidence="6">
    <location>
        <begin position="351"/>
        <end position="605"/>
    </location>
</feature>
<name>A0A6B8W9P3_9CORY</name>
<dbReference type="GO" id="GO:0046820">
    <property type="term" value="F:4-amino-4-deoxychorismate synthase activity"/>
    <property type="evidence" value="ECO:0007669"/>
    <property type="project" value="UniProtKB-EC"/>
</dbReference>
<dbReference type="EC" id="2.6.1.85" evidence="2"/>
<keyword evidence="8" id="KW-1185">Reference proteome</keyword>
<evidence type="ECO:0000256" key="1">
    <source>
        <dbReference type="ARBA" id="ARBA00005970"/>
    </source>
</evidence>
<dbReference type="AlphaFoldDB" id="A0A6B8W9P3"/>
<comment type="similarity">
    <text evidence="1">In the C-terminal section; belongs to the anthranilate synthase component I family.</text>
</comment>
<feature type="domain" description="Glutamine amidotransferase" evidence="5">
    <location>
        <begin position="12"/>
        <end position="190"/>
    </location>
</feature>
<dbReference type="NCBIfam" id="TIGR00566">
    <property type="entry name" value="trpG_papA"/>
    <property type="match status" value="1"/>
</dbReference>
<keyword evidence="4" id="KW-0315">Glutamine amidotransferase</keyword>
<reference evidence="7 8" key="1">
    <citation type="submission" date="2019-11" db="EMBL/GenBank/DDBJ databases">
        <title>Complete genome sequence of Corynebacterium kalinowskii 1959, a novel Corynebacterium species isolated from soil of a small paddock in Vilsendorf, Germany.</title>
        <authorList>
            <person name="Schaffert L."/>
            <person name="Ruwe M."/>
            <person name="Milse J."/>
            <person name="Hanuschka K."/>
            <person name="Ortseifen V."/>
            <person name="Droste J."/>
            <person name="Brandt D."/>
            <person name="Schlueter L."/>
            <person name="Kutter Y."/>
            <person name="Vinke S."/>
            <person name="Viehoefer P."/>
            <person name="Jacob L."/>
            <person name="Luebke N.-C."/>
            <person name="Schulte-Berndt E."/>
            <person name="Hain C."/>
            <person name="Linder M."/>
            <person name="Schmidt P."/>
            <person name="Wollenschlaeger L."/>
            <person name="Luttermann T."/>
            <person name="Thieme E."/>
            <person name="Hassa J."/>
            <person name="Haak M."/>
            <person name="Wittchen M."/>
            <person name="Mentz A."/>
            <person name="Persicke M."/>
            <person name="Busche T."/>
            <person name="Ruckert C."/>
        </authorList>
    </citation>
    <scope>NUCLEOTIDE SEQUENCE [LARGE SCALE GENOMIC DNA]</scope>
    <source>
        <strain evidence="7 8">2039</strain>
    </source>
</reference>
<dbReference type="PANTHER" id="PTHR11236:SF18">
    <property type="entry name" value="AMINODEOXYCHORISMATE SYNTHASE"/>
    <property type="match status" value="1"/>
</dbReference>
<protein>
    <recommendedName>
        <fullName evidence="2">aminodeoxychorismate synthase</fullName>
        <ecNumber evidence="2">2.6.1.85</ecNumber>
    </recommendedName>
</protein>
<dbReference type="PRINTS" id="PR00096">
    <property type="entry name" value="GATASE"/>
</dbReference>
<organism evidence="7 8">
    <name type="scientific">Corynebacterium occultum</name>
    <dbReference type="NCBI Taxonomy" id="2675219"/>
    <lineage>
        <taxon>Bacteria</taxon>
        <taxon>Bacillati</taxon>
        <taxon>Actinomycetota</taxon>
        <taxon>Actinomycetes</taxon>
        <taxon>Mycobacteriales</taxon>
        <taxon>Corynebacteriaceae</taxon>
        <taxon>Corynebacterium</taxon>
    </lineage>
</organism>
<evidence type="ECO:0000313" key="8">
    <source>
        <dbReference type="Proteomes" id="UP000424462"/>
    </source>
</evidence>
<dbReference type="InterPro" id="IPR029062">
    <property type="entry name" value="Class_I_gatase-like"/>
</dbReference>
<dbReference type="InterPro" id="IPR015890">
    <property type="entry name" value="Chorismate_C"/>
</dbReference>
<proteinExistence type="inferred from homology"/>
<keyword evidence="3 7" id="KW-0808">Transferase</keyword>
<evidence type="ECO:0000256" key="2">
    <source>
        <dbReference type="ARBA" id="ARBA00013139"/>
    </source>
</evidence>
<dbReference type="CDD" id="cd01743">
    <property type="entry name" value="GATase1_Anthranilate_Synthase"/>
    <property type="match status" value="1"/>
</dbReference>
<gene>
    <name evidence="7" type="primary">pabB</name>
    <name evidence="7" type="ORF">COCCU_10380</name>
</gene>
<evidence type="ECO:0000256" key="3">
    <source>
        <dbReference type="ARBA" id="ARBA00022679"/>
    </source>
</evidence>
<dbReference type="InterPro" id="IPR017926">
    <property type="entry name" value="GATASE"/>
</dbReference>
<dbReference type="InterPro" id="IPR006221">
    <property type="entry name" value="TrpG/PapA_dom"/>
</dbReference>
<dbReference type="InterPro" id="IPR019999">
    <property type="entry name" value="Anth_synth_I-like"/>
</dbReference>
<dbReference type="Pfam" id="PF00117">
    <property type="entry name" value="GATase"/>
    <property type="match status" value="1"/>
</dbReference>
<dbReference type="Pfam" id="PF00425">
    <property type="entry name" value="Chorismate_bind"/>
    <property type="match status" value="1"/>
</dbReference>
<dbReference type="GO" id="GO:0005737">
    <property type="term" value="C:cytoplasm"/>
    <property type="evidence" value="ECO:0007669"/>
    <property type="project" value="TreeGrafter"/>
</dbReference>
<dbReference type="RefSeq" id="WP_156231424.1">
    <property type="nucleotide sequence ID" value="NZ_CP046455.1"/>
</dbReference>
<accession>A0A6B8W9P3</accession>
<dbReference type="SUPFAM" id="SSF52317">
    <property type="entry name" value="Class I glutamine amidotransferase-like"/>
    <property type="match status" value="1"/>
</dbReference>
<dbReference type="InterPro" id="IPR005801">
    <property type="entry name" value="ADC_synthase"/>
</dbReference>
<dbReference type="Gene3D" id="3.60.120.10">
    <property type="entry name" value="Anthranilate synthase"/>
    <property type="match status" value="1"/>
</dbReference>